<accession>A0A0G0K9H7</accession>
<comment type="caution">
    <text evidence="1">The sequence shown here is derived from an EMBL/GenBank/DDBJ whole genome shotgun (WGS) entry which is preliminary data.</text>
</comment>
<protein>
    <submittedName>
        <fullName evidence="1">Uncharacterized protein</fullName>
    </submittedName>
</protein>
<dbReference type="AlphaFoldDB" id="A0A0G0K9H7"/>
<proteinExistence type="predicted"/>
<dbReference type="EMBL" id="LBTR01000009">
    <property type="protein sequence ID" value="KKQ45789.1"/>
    <property type="molecule type" value="Genomic_DNA"/>
</dbReference>
<dbReference type="InterPro" id="IPR043731">
    <property type="entry name" value="DUF5674"/>
</dbReference>
<sequence length="112" mass="12829">MDFVDRKLSKKEISGFQNEYGDYVKLTIDVEKGWVMVGCILHADGEKILLEKGSRQNDIWGGGINLLDKLVDTTAVLNIRPNLKNDNLEILDQGIREKFIKIVKDYFNALWS</sequence>
<reference evidence="1 2" key="1">
    <citation type="journal article" date="2015" name="Nature">
        <title>rRNA introns, odd ribosomes, and small enigmatic genomes across a large radiation of phyla.</title>
        <authorList>
            <person name="Brown C.T."/>
            <person name="Hug L.A."/>
            <person name="Thomas B.C."/>
            <person name="Sharon I."/>
            <person name="Castelle C.J."/>
            <person name="Singh A."/>
            <person name="Wilkins M.J."/>
            <person name="Williams K.H."/>
            <person name="Banfield J.F."/>
        </authorList>
    </citation>
    <scope>NUCLEOTIDE SEQUENCE [LARGE SCALE GENOMIC DNA]</scope>
</reference>
<dbReference type="Proteomes" id="UP000034603">
    <property type="component" value="Unassembled WGS sequence"/>
</dbReference>
<name>A0A0G0K9H7_9BACT</name>
<evidence type="ECO:0000313" key="2">
    <source>
        <dbReference type="Proteomes" id="UP000034603"/>
    </source>
</evidence>
<dbReference type="Pfam" id="PF18924">
    <property type="entry name" value="DUF5674"/>
    <property type="match status" value="1"/>
</dbReference>
<evidence type="ECO:0000313" key="1">
    <source>
        <dbReference type="EMBL" id="KKQ45789.1"/>
    </source>
</evidence>
<organism evidence="1 2">
    <name type="scientific">Candidatus Woesebacteria bacterium GW2011_GWA1_37_8</name>
    <dbReference type="NCBI Taxonomy" id="1618546"/>
    <lineage>
        <taxon>Bacteria</taxon>
        <taxon>Candidatus Woeseibacteriota</taxon>
    </lineage>
</organism>
<gene>
    <name evidence="1" type="ORF">US62_C0009G0020</name>
</gene>